<dbReference type="GeneID" id="7196310"/>
<dbReference type="AlphaFoldDB" id="B7FP15"/>
<name>B7FP15_PHATC</name>
<evidence type="ECO:0000313" key="4">
    <source>
        <dbReference type="Proteomes" id="UP000000759"/>
    </source>
</evidence>
<evidence type="ECO:0000256" key="2">
    <source>
        <dbReference type="SAM" id="MobiDB-lite"/>
    </source>
</evidence>
<dbReference type="InParanoid" id="B7FP15"/>
<evidence type="ECO:0000256" key="1">
    <source>
        <dbReference type="SAM" id="Coils"/>
    </source>
</evidence>
<reference evidence="3 4" key="1">
    <citation type="journal article" date="2008" name="Nature">
        <title>The Phaeodactylum genome reveals the evolutionary history of diatom genomes.</title>
        <authorList>
            <person name="Bowler C."/>
            <person name="Allen A.E."/>
            <person name="Badger J.H."/>
            <person name="Grimwood J."/>
            <person name="Jabbari K."/>
            <person name="Kuo A."/>
            <person name="Maheswari U."/>
            <person name="Martens C."/>
            <person name="Maumus F."/>
            <person name="Otillar R.P."/>
            <person name="Rayko E."/>
            <person name="Salamov A."/>
            <person name="Vandepoele K."/>
            <person name="Beszteri B."/>
            <person name="Gruber A."/>
            <person name="Heijde M."/>
            <person name="Katinka M."/>
            <person name="Mock T."/>
            <person name="Valentin K."/>
            <person name="Verret F."/>
            <person name="Berges J.A."/>
            <person name="Brownlee C."/>
            <person name="Cadoret J.P."/>
            <person name="Chiovitti A."/>
            <person name="Choi C.J."/>
            <person name="Coesel S."/>
            <person name="De Martino A."/>
            <person name="Detter J.C."/>
            <person name="Durkin C."/>
            <person name="Falciatore A."/>
            <person name="Fournet J."/>
            <person name="Haruta M."/>
            <person name="Huysman M.J."/>
            <person name="Jenkins B.D."/>
            <person name="Jiroutova K."/>
            <person name="Jorgensen R.E."/>
            <person name="Joubert Y."/>
            <person name="Kaplan A."/>
            <person name="Kroger N."/>
            <person name="Kroth P.G."/>
            <person name="La Roche J."/>
            <person name="Lindquist E."/>
            <person name="Lommer M."/>
            <person name="Martin-Jezequel V."/>
            <person name="Lopez P.J."/>
            <person name="Lucas S."/>
            <person name="Mangogna M."/>
            <person name="McGinnis K."/>
            <person name="Medlin L.K."/>
            <person name="Montsant A."/>
            <person name="Oudot-Le Secq M.P."/>
            <person name="Napoli C."/>
            <person name="Obornik M."/>
            <person name="Parker M.S."/>
            <person name="Petit J.L."/>
            <person name="Porcel B.M."/>
            <person name="Poulsen N."/>
            <person name="Robison M."/>
            <person name="Rychlewski L."/>
            <person name="Rynearson T.A."/>
            <person name="Schmutz J."/>
            <person name="Shapiro H."/>
            <person name="Siaut M."/>
            <person name="Stanley M."/>
            <person name="Sussman M.R."/>
            <person name="Taylor A.R."/>
            <person name="Vardi A."/>
            <person name="von Dassow P."/>
            <person name="Vyverman W."/>
            <person name="Willis A."/>
            <person name="Wyrwicz L.S."/>
            <person name="Rokhsar D.S."/>
            <person name="Weissenbach J."/>
            <person name="Armbrust E.V."/>
            <person name="Green B.R."/>
            <person name="Van de Peer Y."/>
            <person name="Grigoriev I.V."/>
        </authorList>
    </citation>
    <scope>NUCLEOTIDE SEQUENCE [LARGE SCALE GENOMIC DNA]</scope>
    <source>
        <strain evidence="3 4">CCAP 1055/1</strain>
    </source>
</reference>
<dbReference type="PaxDb" id="2850-Phatr42644"/>
<dbReference type="KEGG" id="pti:PHATRDRAFT_42644"/>
<sequence length="469" mass="52112">MNSLSEARSPESVLSLEKSSLASNNDKGAYRVLFLTPDKALQVSQPEEQELLYESDDSTASFSLTQDGIDTQGVVTASIRARESVKMPAVEFTEDITNFGKLYDESVEANCHGGLDVSHPQMAGAVGMFFRPQPSPPPVRSLSSEPLTFPLDQSNTDLSRSSAASEASTTLTCNTATKSPYLQLDIQDQGLSTSKQIVRSDLDKILTLKHSLQSLAIASSTQQREFKILEYEFIELAQEREVLKEREQQHLDSIAFLKERVGNLLKSNSDRVALQEELSQLQLENDAFATQIIENEIELRVFRSTVKALCEENQELKRENQNPKAISRESCSENICNSIDNTVLQLHTPTISGTISVEEVRSLELRLASLEGTRQLRDNIQAETIEKARRLSDVEERLAEIQDYVIPVDTQQDVEVSLIEAIGAMQVVVASNKPDNTPETDDSCSSWFCECLPKFTKEASATNKKNSQP</sequence>
<reference evidence="4" key="2">
    <citation type="submission" date="2008-08" db="EMBL/GenBank/DDBJ databases">
        <authorList>
            <consortium name="Diatom Consortium"/>
            <person name="Grigoriev I."/>
            <person name="Grimwood J."/>
            <person name="Kuo A."/>
            <person name="Otillar R.P."/>
            <person name="Salamov A."/>
            <person name="Detter J.C."/>
            <person name="Lindquist E."/>
            <person name="Shapiro H."/>
            <person name="Lucas S."/>
            <person name="Glavina del Rio T."/>
            <person name="Pitluck S."/>
            <person name="Rokhsar D."/>
            <person name="Bowler C."/>
        </authorList>
    </citation>
    <scope>GENOME REANNOTATION</scope>
    <source>
        <strain evidence="4">CCAP 1055/1</strain>
    </source>
</reference>
<accession>B7FP15</accession>
<organism evidence="3 4">
    <name type="scientific">Phaeodactylum tricornutum (strain CCAP 1055/1)</name>
    <dbReference type="NCBI Taxonomy" id="556484"/>
    <lineage>
        <taxon>Eukaryota</taxon>
        <taxon>Sar</taxon>
        <taxon>Stramenopiles</taxon>
        <taxon>Ochrophyta</taxon>
        <taxon>Bacillariophyta</taxon>
        <taxon>Bacillariophyceae</taxon>
        <taxon>Bacillariophycidae</taxon>
        <taxon>Naviculales</taxon>
        <taxon>Phaeodactylaceae</taxon>
        <taxon>Phaeodactylum</taxon>
    </lineage>
</organism>
<protein>
    <submittedName>
        <fullName evidence="3">Uncharacterized protein</fullName>
    </submittedName>
</protein>
<dbReference type="RefSeq" id="XP_002177137.1">
    <property type="nucleotide sequence ID" value="XM_002177101.1"/>
</dbReference>
<feature type="compositionally biased region" description="Polar residues" evidence="2">
    <location>
        <begin position="141"/>
        <end position="158"/>
    </location>
</feature>
<feature type="region of interest" description="Disordered" evidence="2">
    <location>
        <begin position="132"/>
        <end position="170"/>
    </location>
</feature>
<feature type="compositionally biased region" description="Low complexity" evidence="2">
    <location>
        <begin position="159"/>
        <end position="168"/>
    </location>
</feature>
<dbReference type="EMBL" id="CM000605">
    <property type="protein sequence ID" value="EEC51600.1"/>
    <property type="molecule type" value="Genomic_DNA"/>
</dbReference>
<gene>
    <name evidence="3" type="ORF">PHATRDRAFT_42644</name>
</gene>
<dbReference type="HOGENOM" id="CLU_583270_0_0_1"/>
<dbReference type="Proteomes" id="UP000000759">
    <property type="component" value="Chromosome 1"/>
</dbReference>
<keyword evidence="1" id="KW-0175">Coiled coil</keyword>
<keyword evidence="4" id="KW-1185">Reference proteome</keyword>
<feature type="region of interest" description="Disordered" evidence="2">
    <location>
        <begin position="1"/>
        <end position="20"/>
    </location>
</feature>
<feature type="coiled-coil region" evidence="1">
    <location>
        <begin position="264"/>
        <end position="319"/>
    </location>
</feature>
<evidence type="ECO:0000313" key="3">
    <source>
        <dbReference type="EMBL" id="EEC51600.1"/>
    </source>
</evidence>
<proteinExistence type="predicted"/>